<evidence type="ECO:0000313" key="4">
    <source>
        <dbReference type="Proteomes" id="UP000638313"/>
    </source>
</evidence>
<feature type="domain" description="Phosphoribosyltransferase" evidence="2">
    <location>
        <begin position="30"/>
        <end position="108"/>
    </location>
</feature>
<dbReference type="InterPro" id="IPR029057">
    <property type="entry name" value="PRTase-like"/>
</dbReference>
<evidence type="ECO:0000313" key="3">
    <source>
        <dbReference type="EMBL" id="GHF71454.1"/>
    </source>
</evidence>
<dbReference type="InterPro" id="IPR024078">
    <property type="entry name" value="LmbE-like_dom_sf"/>
</dbReference>
<dbReference type="Proteomes" id="UP000638313">
    <property type="component" value="Unassembled WGS sequence"/>
</dbReference>
<dbReference type="SUPFAM" id="SSF53271">
    <property type="entry name" value="PRTase-like"/>
    <property type="match status" value="1"/>
</dbReference>
<dbReference type="Gene3D" id="3.40.50.2020">
    <property type="match status" value="1"/>
</dbReference>
<dbReference type="AlphaFoldDB" id="A0A919EGG3"/>
<name>A0A919EGG3_9ACTN</name>
<reference evidence="3" key="1">
    <citation type="journal article" date="2014" name="Int. J. Syst. Evol. Microbiol.">
        <title>Complete genome sequence of Corynebacterium casei LMG S-19264T (=DSM 44701T), isolated from a smear-ripened cheese.</title>
        <authorList>
            <consortium name="US DOE Joint Genome Institute (JGI-PGF)"/>
            <person name="Walter F."/>
            <person name="Albersmeier A."/>
            <person name="Kalinowski J."/>
            <person name="Ruckert C."/>
        </authorList>
    </citation>
    <scope>NUCLEOTIDE SEQUENCE</scope>
    <source>
        <strain evidence="3">JCM 4059</strain>
    </source>
</reference>
<dbReference type="Gene3D" id="3.40.50.10320">
    <property type="entry name" value="LmbE-like"/>
    <property type="match status" value="1"/>
</dbReference>
<keyword evidence="4" id="KW-1185">Reference proteome</keyword>
<dbReference type="SUPFAM" id="SSF102588">
    <property type="entry name" value="LmbE-like"/>
    <property type="match status" value="1"/>
</dbReference>
<accession>A0A919EGG3</accession>
<gene>
    <name evidence="3" type="ORF">GCM10010218_60800</name>
</gene>
<organism evidence="3 4">
    <name type="scientific">Streptomyces mashuensis</name>
    <dbReference type="NCBI Taxonomy" id="33904"/>
    <lineage>
        <taxon>Bacteria</taxon>
        <taxon>Bacillati</taxon>
        <taxon>Actinomycetota</taxon>
        <taxon>Actinomycetes</taxon>
        <taxon>Kitasatosporales</taxon>
        <taxon>Streptomycetaceae</taxon>
        <taxon>Streptomyces</taxon>
    </lineage>
</organism>
<protein>
    <recommendedName>
        <fullName evidence="2">Phosphoribosyltransferase domain-containing protein</fullName>
    </recommendedName>
</protein>
<sequence>MDRPHLRTNTSLNASDTCVLQATGQVYLDGEQPSVNPIPRGARLLVVDDIAGSGATLRTVQTWLRARLQPAALRSAVLCRNRGTGTTPDTWGWDVADWVRFLWEGPLDQATEPLPTLTVLHHRRDWPPTPPSLTSALAPAPTRSLPRTDKRRQAMTFGLVPGNRVLIVPPHPDDETLGAGGTIARLTAEGVEVHVLAVTCYPLPPLGKGGQHRTAP</sequence>
<proteinExistence type="predicted"/>
<dbReference type="InterPro" id="IPR000836">
    <property type="entry name" value="PRTase_dom"/>
</dbReference>
<evidence type="ECO:0000256" key="1">
    <source>
        <dbReference type="ARBA" id="ARBA00022833"/>
    </source>
</evidence>
<dbReference type="Pfam" id="PF00156">
    <property type="entry name" value="Pribosyltran"/>
    <property type="match status" value="1"/>
</dbReference>
<comment type="caution">
    <text evidence="3">The sequence shown here is derived from an EMBL/GenBank/DDBJ whole genome shotgun (WGS) entry which is preliminary data.</text>
</comment>
<dbReference type="CDD" id="cd06223">
    <property type="entry name" value="PRTases_typeI"/>
    <property type="match status" value="1"/>
</dbReference>
<keyword evidence="1" id="KW-0862">Zinc</keyword>
<dbReference type="EMBL" id="BNBD01000021">
    <property type="protein sequence ID" value="GHF71454.1"/>
    <property type="molecule type" value="Genomic_DNA"/>
</dbReference>
<dbReference type="GO" id="GO:0016137">
    <property type="term" value="P:glycoside metabolic process"/>
    <property type="evidence" value="ECO:0007669"/>
    <property type="project" value="UniProtKB-ARBA"/>
</dbReference>
<dbReference type="InterPro" id="IPR003737">
    <property type="entry name" value="GlcNAc_PI_deacetylase-related"/>
</dbReference>
<evidence type="ECO:0000259" key="2">
    <source>
        <dbReference type="Pfam" id="PF00156"/>
    </source>
</evidence>
<dbReference type="Pfam" id="PF02585">
    <property type="entry name" value="PIG-L"/>
    <property type="match status" value="1"/>
</dbReference>
<reference evidence="3" key="2">
    <citation type="submission" date="2020-09" db="EMBL/GenBank/DDBJ databases">
        <authorList>
            <person name="Sun Q."/>
            <person name="Ohkuma M."/>
        </authorList>
    </citation>
    <scope>NUCLEOTIDE SEQUENCE</scope>
    <source>
        <strain evidence="3">JCM 4059</strain>
    </source>
</reference>